<dbReference type="eggNOG" id="KOG4658">
    <property type="taxonomic scope" value="Eukaryota"/>
</dbReference>
<sequence length="824" mass="95098">MAEAVLFTLTNDILKLAGTNIFSKIQLVRGASDDLKGLKYTVKTIQTMLLDAEKKQWDRADMRRKVTPDNKMSKAVCFSFSKSNQLAQPYKVAKRIQEIRKKLDLIAKDKEFRLEEHRSEATVAIVRRRTTDSFVRKDEIVGRQIDEGKIIESLLDSSSRESVSIVSIVGMGGLGKTSLARLAYNNDKVRNCFELEMWACVSDVFDQDFLIKEILKSARGTYQWDSQMKKDLEDIDKKCKDELQGLLRKALDGKKYLLVLDDLWNEDRARWLELQRLLMGGSGESKILVTTRSKSVVHATDAKSVIHHLDVLSEGESWELFKKTAFGDGEESLNQKLEIGRDIVKKCGGVPLAIKTIGNLLYAKKEKEWLYFKEHEFSKIDMLNTGIMEVLKISYDHLQPGLKHCFAYCALFPKDYVFDKKDMIQLWMAQGFIESLDENEELEEIGDDFISDLLCGSFLEVEKVDPNTGKVEMFKMHDLMHDLAVKVAGNECKMVNLNKGKGNIDEDTRHACLDLQSPLLPQEVTSLLEATNLRTFLTLEGTKELSQNEWPWILSEFRHCGTMESFRNECYRIFFKFKYYQIKYEFRHCRTKELSRNECHRIFSKFRHCRTLGLKHLNFCFHPLLGSQLKHLRFLEVFMNLSINSLPNSITDLLNLQTLKLYGSPYLKTLPKDLRKLKVEKMVEKNASDDSISKASIKQFTVILPKTTVCGNKKVSRLGLRATIPPDEQGTQWQFLTKLHVLKISYSSDYMPSFEWIQHATNLQSLEFFACELLTSLPKWIENFSLLEKLVVSECLSLASLQFETRNLTRLKELRIIKCPQLEE</sequence>
<dbReference type="FunFam" id="1.10.10.10:FF:000322">
    <property type="entry name" value="Probable disease resistance protein At1g63360"/>
    <property type="match status" value="1"/>
</dbReference>
<evidence type="ECO:0000256" key="2">
    <source>
        <dbReference type="ARBA" id="ARBA00022821"/>
    </source>
</evidence>
<evidence type="ECO:0000313" key="5">
    <source>
        <dbReference type="EMBL" id="KCW60395.1"/>
    </source>
</evidence>
<feature type="domain" description="Disease resistance protein winged helix" evidence="4">
    <location>
        <begin position="411"/>
        <end position="484"/>
    </location>
</feature>
<dbReference type="InterPro" id="IPR036388">
    <property type="entry name" value="WH-like_DNA-bd_sf"/>
</dbReference>
<dbReference type="Gene3D" id="1.10.10.10">
    <property type="entry name" value="Winged helix-like DNA-binding domain superfamily/Winged helix DNA-binding domain"/>
    <property type="match status" value="1"/>
</dbReference>
<dbReference type="GO" id="GO:0006952">
    <property type="term" value="P:defense response"/>
    <property type="evidence" value="ECO:0007669"/>
    <property type="project" value="UniProtKB-KW"/>
</dbReference>
<reference evidence="5" key="1">
    <citation type="submission" date="2013-07" db="EMBL/GenBank/DDBJ databases">
        <title>The genome of Eucalyptus grandis.</title>
        <authorList>
            <person name="Schmutz J."/>
            <person name="Hayes R."/>
            <person name="Myburg A."/>
            <person name="Tuskan G."/>
            <person name="Grattapaglia D."/>
            <person name="Rokhsar D.S."/>
        </authorList>
    </citation>
    <scope>NUCLEOTIDE SEQUENCE</scope>
    <source>
        <tissue evidence="5">Leaf extractions</tissue>
    </source>
</reference>
<name>A0A059B415_EUCGR</name>
<evidence type="ECO:0000259" key="4">
    <source>
        <dbReference type="Pfam" id="PF23559"/>
    </source>
</evidence>
<feature type="domain" description="NB-ARC" evidence="3">
    <location>
        <begin position="148"/>
        <end position="326"/>
    </location>
</feature>
<dbReference type="InterPro" id="IPR058922">
    <property type="entry name" value="WHD_DRP"/>
</dbReference>
<dbReference type="InterPro" id="IPR027417">
    <property type="entry name" value="P-loop_NTPase"/>
</dbReference>
<dbReference type="PRINTS" id="PR00364">
    <property type="entry name" value="DISEASERSIST"/>
</dbReference>
<dbReference type="InterPro" id="IPR002182">
    <property type="entry name" value="NB-ARC"/>
</dbReference>
<dbReference type="SUPFAM" id="SSF52058">
    <property type="entry name" value="L domain-like"/>
    <property type="match status" value="1"/>
</dbReference>
<keyword evidence="1" id="KW-0677">Repeat</keyword>
<dbReference type="PANTHER" id="PTHR36766">
    <property type="entry name" value="PLANT BROAD-SPECTRUM MILDEW RESISTANCE PROTEIN RPW8"/>
    <property type="match status" value="1"/>
</dbReference>
<dbReference type="InParanoid" id="A0A059B415"/>
<evidence type="ECO:0000259" key="3">
    <source>
        <dbReference type="Pfam" id="PF00931"/>
    </source>
</evidence>
<dbReference type="Pfam" id="PF00931">
    <property type="entry name" value="NB-ARC"/>
    <property type="match status" value="1"/>
</dbReference>
<dbReference type="InterPro" id="IPR042197">
    <property type="entry name" value="Apaf_helical"/>
</dbReference>
<dbReference type="Gramene" id="KCW60395">
    <property type="protein sequence ID" value="KCW60395"/>
    <property type="gene ID" value="EUGRSUZ_H03112"/>
</dbReference>
<dbReference type="Gene3D" id="3.40.50.300">
    <property type="entry name" value="P-loop containing nucleotide triphosphate hydrolases"/>
    <property type="match status" value="1"/>
</dbReference>
<dbReference type="GO" id="GO:0043531">
    <property type="term" value="F:ADP binding"/>
    <property type="evidence" value="ECO:0007669"/>
    <property type="project" value="InterPro"/>
</dbReference>
<dbReference type="SUPFAM" id="SSF52540">
    <property type="entry name" value="P-loop containing nucleoside triphosphate hydrolases"/>
    <property type="match status" value="1"/>
</dbReference>
<dbReference type="Pfam" id="PF23559">
    <property type="entry name" value="WHD_DRP"/>
    <property type="match status" value="1"/>
</dbReference>
<feature type="non-terminal residue" evidence="5">
    <location>
        <position position="824"/>
    </location>
</feature>
<keyword evidence="2" id="KW-0611">Plant defense</keyword>
<proteinExistence type="predicted"/>
<evidence type="ECO:0000256" key="1">
    <source>
        <dbReference type="ARBA" id="ARBA00022737"/>
    </source>
</evidence>
<dbReference type="PANTHER" id="PTHR36766:SF35">
    <property type="entry name" value="DISEASE RESISTANCE PROTEIN RGA3"/>
    <property type="match status" value="1"/>
</dbReference>
<dbReference type="Gene3D" id="3.80.10.10">
    <property type="entry name" value="Ribonuclease Inhibitor"/>
    <property type="match status" value="1"/>
</dbReference>
<gene>
    <name evidence="5" type="ORF">EUGRSUZ_H03112</name>
</gene>
<dbReference type="EMBL" id="KK198760">
    <property type="protein sequence ID" value="KCW60395.1"/>
    <property type="molecule type" value="Genomic_DNA"/>
</dbReference>
<accession>A0A059B415</accession>
<protein>
    <submittedName>
        <fullName evidence="5">Uncharacterized protein</fullName>
    </submittedName>
</protein>
<dbReference type="InterPro" id="IPR032675">
    <property type="entry name" value="LRR_dom_sf"/>
</dbReference>
<organism evidence="5">
    <name type="scientific">Eucalyptus grandis</name>
    <name type="common">Flooded gum</name>
    <dbReference type="NCBI Taxonomy" id="71139"/>
    <lineage>
        <taxon>Eukaryota</taxon>
        <taxon>Viridiplantae</taxon>
        <taxon>Streptophyta</taxon>
        <taxon>Embryophyta</taxon>
        <taxon>Tracheophyta</taxon>
        <taxon>Spermatophyta</taxon>
        <taxon>Magnoliopsida</taxon>
        <taxon>eudicotyledons</taxon>
        <taxon>Gunneridae</taxon>
        <taxon>Pentapetalae</taxon>
        <taxon>rosids</taxon>
        <taxon>malvids</taxon>
        <taxon>Myrtales</taxon>
        <taxon>Myrtaceae</taxon>
        <taxon>Myrtoideae</taxon>
        <taxon>Eucalypteae</taxon>
        <taxon>Eucalyptus</taxon>
    </lineage>
</organism>
<dbReference type="AlphaFoldDB" id="A0A059B415"/>
<dbReference type="Gene3D" id="1.10.8.430">
    <property type="entry name" value="Helical domain of apoptotic protease-activating factors"/>
    <property type="match status" value="1"/>
</dbReference>